<gene>
    <name evidence="7" type="ORF">ACFQL9_10775</name>
</gene>
<evidence type="ECO:0000256" key="5">
    <source>
        <dbReference type="ARBA" id="ARBA00022842"/>
    </source>
</evidence>
<dbReference type="SUPFAM" id="SSF142823">
    <property type="entry name" value="ComB-like"/>
    <property type="match status" value="1"/>
</dbReference>
<comment type="caution">
    <text evidence="7">The sequence shown here is derived from an EMBL/GenBank/DDBJ whole genome shotgun (WGS) entry which is preliminary data.</text>
</comment>
<evidence type="ECO:0000256" key="3">
    <source>
        <dbReference type="ARBA" id="ARBA00012953"/>
    </source>
</evidence>
<keyword evidence="8" id="KW-1185">Reference proteome</keyword>
<name>A0ABD5WA09_9EURY</name>
<dbReference type="Pfam" id="PF04029">
    <property type="entry name" value="2-ph_phosp"/>
    <property type="match status" value="1"/>
</dbReference>
<evidence type="ECO:0000256" key="6">
    <source>
        <dbReference type="ARBA" id="ARBA00033711"/>
    </source>
</evidence>
<dbReference type="GeneID" id="81124948"/>
<keyword evidence="5" id="KW-0460">Magnesium</keyword>
<keyword evidence="4" id="KW-0378">Hydrolase</keyword>
<dbReference type="RefSeq" id="WP_284033037.1">
    <property type="nucleotide sequence ID" value="NZ_CP126154.1"/>
</dbReference>
<evidence type="ECO:0000313" key="8">
    <source>
        <dbReference type="Proteomes" id="UP001596461"/>
    </source>
</evidence>
<evidence type="ECO:0000256" key="2">
    <source>
        <dbReference type="ARBA" id="ARBA00009997"/>
    </source>
</evidence>
<dbReference type="InterPro" id="IPR005238">
    <property type="entry name" value="ComB-like"/>
</dbReference>
<dbReference type="PANTHER" id="PTHR37311">
    <property type="entry name" value="2-PHOSPHOSULFOLACTATE PHOSPHATASE-RELATED"/>
    <property type="match status" value="1"/>
</dbReference>
<dbReference type="PANTHER" id="PTHR37311:SF1">
    <property type="entry name" value="2-PHOSPHOSULFOLACTATE PHOSPHATASE-RELATED"/>
    <property type="match status" value="1"/>
</dbReference>
<comment type="cofactor">
    <cofactor evidence="1">
        <name>Mg(2+)</name>
        <dbReference type="ChEBI" id="CHEBI:18420"/>
    </cofactor>
</comment>
<evidence type="ECO:0000313" key="7">
    <source>
        <dbReference type="EMBL" id="MFC7070124.1"/>
    </source>
</evidence>
<proteinExistence type="inferred from homology"/>
<comment type="similarity">
    <text evidence="2">Belongs to the ComB family.</text>
</comment>
<dbReference type="EMBL" id="JBHTAH010000008">
    <property type="protein sequence ID" value="MFC7070124.1"/>
    <property type="molecule type" value="Genomic_DNA"/>
</dbReference>
<comment type="catalytic activity">
    <reaction evidence="6">
        <text>(2R)-O-phospho-3-sulfolactate + H2O = (2R)-3-sulfolactate + phosphate</text>
        <dbReference type="Rhea" id="RHEA:23416"/>
        <dbReference type="ChEBI" id="CHEBI:15377"/>
        <dbReference type="ChEBI" id="CHEBI:15597"/>
        <dbReference type="ChEBI" id="CHEBI:43474"/>
        <dbReference type="ChEBI" id="CHEBI:58738"/>
        <dbReference type="EC" id="3.1.3.71"/>
    </reaction>
</comment>
<dbReference type="EC" id="3.1.3.71" evidence="3"/>
<dbReference type="AlphaFoldDB" id="A0ABD5WA09"/>
<reference evidence="7 8" key="1">
    <citation type="journal article" date="2019" name="Int. J. Syst. Evol. Microbiol.">
        <title>The Global Catalogue of Microorganisms (GCM) 10K type strain sequencing project: providing services to taxonomists for standard genome sequencing and annotation.</title>
        <authorList>
            <consortium name="The Broad Institute Genomics Platform"/>
            <consortium name="The Broad Institute Genome Sequencing Center for Infectious Disease"/>
            <person name="Wu L."/>
            <person name="Ma J."/>
        </authorList>
    </citation>
    <scope>NUCLEOTIDE SEQUENCE [LARGE SCALE GENOMIC DNA]</scope>
    <source>
        <strain evidence="7 8">DT31</strain>
    </source>
</reference>
<dbReference type="InterPro" id="IPR036702">
    <property type="entry name" value="ComB-like_sf"/>
</dbReference>
<dbReference type="Proteomes" id="UP001596461">
    <property type="component" value="Unassembled WGS sequence"/>
</dbReference>
<dbReference type="Gene3D" id="3.90.1560.10">
    <property type="entry name" value="ComB-like"/>
    <property type="match status" value="1"/>
</dbReference>
<evidence type="ECO:0000256" key="1">
    <source>
        <dbReference type="ARBA" id="ARBA00001946"/>
    </source>
</evidence>
<organism evidence="7 8">
    <name type="scientific">Halobaculum lipolyticum</name>
    <dbReference type="NCBI Taxonomy" id="3032001"/>
    <lineage>
        <taxon>Archaea</taxon>
        <taxon>Methanobacteriati</taxon>
        <taxon>Methanobacteriota</taxon>
        <taxon>Stenosarchaea group</taxon>
        <taxon>Halobacteria</taxon>
        <taxon>Halobacteriales</taxon>
        <taxon>Haloferacaceae</taxon>
        <taxon>Halobaculum</taxon>
    </lineage>
</organism>
<evidence type="ECO:0000256" key="4">
    <source>
        <dbReference type="ARBA" id="ARBA00022801"/>
    </source>
</evidence>
<protein>
    <recommendedName>
        <fullName evidence="3">2-phosphosulfolactate phosphatase</fullName>
        <ecNumber evidence="3">3.1.3.71</ecNumber>
    </recommendedName>
</protein>
<sequence>MSRGQRRSADEVYVDRTIASRAGIPDDPRPGNYVVIDVTHFSTTVVELFHAGASCVYVPEERGLEHEFAEREPAARVGGGSGPDYTAPEGYDFFNSPSSVQSVDVAGRPTALTSSNGGAAVTDLRTRGGPDVDVYVASLSNARRVAAHLDALDDDRPVITVAAGSKGKPSPEDTVGGVLVQRYLAGDEPTAAELDLYREVVTAGKAAKYSRKAEIRSRDLLEFATAVDTRTAVPKLDGQRLVDVADAEPDG</sequence>
<dbReference type="GO" id="GO:0050532">
    <property type="term" value="F:2-phosphosulfolactate phosphatase activity"/>
    <property type="evidence" value="ECO:0007669"/>
    <property type="project" value="UniProtKB-EC"/>
</dbReference>
<accession>A0ABD5WA09</accession>